<evidence type="ECO:0000259" key="1">
    <source>
        <dbReference type="Pfam" id="PF03732"/>
    </source>
</evidence>
<protein>
    <submittedName>
        <fullName evidence="3">B1234D02.3 protein</fullName>
    </submittedName>
</protein>
<accession>Q6MWL2</accession>
<dbReference type="CDD" id="cd09279">
    <property type="entry name" value="RNase_HI_like"/>
    <property type="match status" value="1"/>
</dbReference>
<feature type="domain" description="Retrotransposon gag" evidence="1">
    <location>
        <begin position="10"/>
        <end position="79"/>
    </location>
</feature>
<dbReference type="EMBL" id="BX842602">
    <property type="protein sequence ID" value="CAE75879.1"/>
    <property type="molecule type" value="Genomic_DNA"/>
</dbReference>
<organism evidence="3 4">
    <name type="scientific">Oryza sativa subsp. japonica</name>
    <name type="common">Rice</name>
    <dbReference type="NCBI Taxonomy" id="39947"/>
    <lineage>
        <taxon>Eukaryota</taxon>
        <taxon>Viridiplantae</taxon>
        <taxon>Streptophyta</taxon>
        <taxon>Embryophyta</taxon>
        <taxon>Tracheophyta</taxon>
        <taxon>Spermatophyta</taxon>
        <taxon>Magnoliopsida</taxon>
        <taxon>Liliopsida</taxon>
        <taxon>Poales</taxon>
        <taxon>Poaceae</taxon>
        <taxon>BOP clade</taxon>
        <taxon>Oryzoideae</taxon>
        <taxon>Oryzeae</taxon>
        <taxon>Oryzinae</taxon>
        <taxon>Oryza</taxon>
        <taxon>Oryza sativa</taxon>
    </lineage>
</organism>
<dbReference type="Gene3D" id="3.30.420.10">
    <property type="entry name" value="Ribonuclease H-like superfamily/Ribonuclease H"/>
    <property type="match status" value="1"/>
</dbReference>
<evidence type="ECO:0000259" key="2">
    <source>
        <dbReference type="Pfam" id="PF13456"/>
    </source>
</evidence>
<sequence length="706" mass="80771">MTIMRYNKIPQSWKDLKRYFRDVHVPMYYADILFNKLQCLKQDTRTVTSYYHDMQACLLRCGLDECEEAKELRFLCGLNKEIQDMLDCQRYTSLSHLLQLACNAESKIEEDMKKKHAMSLPPITNYLQEVRNHEKEERDMKEPPIPLFTLKFETPPSSKEDIQGKVNGTEINQGECIVNEVNLSTFHAKVEQPLVEPNAGIPLSQVDLLAVPCDKEELCDNASLISMPQLVNEHAIPSVSLCADFKHAVHIANEVEERKLLSSLNTLGYVQFDDFCELDNLKEKLFAKSDLLCPINAIFHIFDKYNDRGIYLVHRVFICSDLEKHVIANHTTSSFSSFDWMKQVILNGLCEEHHMEKPRTVFREEREDDVTMATTDTSVAHIMDEQQDIKFESSKCRNPIRPPATLLTSNGRRSSIRPPFSAREYLMESSRSPLSNASSLIAKFHLSRQQLKKKCAATPVMGLWACNFIWDPGPGGAHVGNRVDLHRQDQQPTERLRHYLLSNECTVICKANVVKYMLSASILKGRVGKWIFSLTEFDLRYNFSSGACFEFAYAIKPYATNNQAKYEAVLKGLQLLKKVEADAIEIMGNSLLVISQLAGEHECKNDTLMVYNEKCQELMKEFRLVTLKHVSREQNIEANDLTQGASGYKPMIKDVKVEVAEIIADDWRVFLADNAGGLFQILQRVSRLSEIWSNSMSTDVGYESYH</sequence>
<dbReference type="Pfam" id="PF03732">
    <property type="entry name" value="Retrotrans_gag"/>
    <property type="match status" value="1"/>
</dbReference>
<dbReference type="Pfam" id="PF13456">
    <property type="entry name" value="RVT_3"/>
    <property type="match status" value="1"/>
</dbReference>
<dbReference type="GO" id="GO:0003676">
    <property type="term" value="F:nucleic acid binding"/>
    <property type="evidence" value="ECO:0007669"/>
    <property type="project" value="InterPro"/>
</dbReference>
<proteinExistence type="predicted"/>
<evidence type="ECO:0000313" key="4">
    <source>
        <dbReference type="Proteomes" id="UP000000763"/>
    </source>
</evidence>
<dbReference type="PANTHER" id="PTHR48475">
    <property type="entry name" value="RIBONUCLEASE H"/>
    <property type="match status" value="1"/>
</dbReference>
<gene>
    <name evidence="3" type="primary">B1234D02.3</name>
</gene>
<dbReference type="AlphaFoldDB" id="Q6MWL2"/>
<dbReference type="PANTHER" id="PTHR48475:SF1">
    <property type="entry name" value="RNASE H TYPE-1 DOMAIN-CONTAINING PROTEIN"/>
    <property type="match status" value="1"/>
</dbReference>
<dbReference type="InterPro" id="IPR012337">
    <property type="entry name" value="RNaseH-like_sf"/>
</dbReference>
<reference evidence="4" key="2">
    <citation type="journal article" date="2008" name="Nucleic Acids Res.">
        <title>The rice annotation project database (RAP-DB): 2008 update.</title>
        <authorList>
            <consortium name="The rice annotation project (RAP)"/>
        </authorList>
    </citation>
    <scope>GENOME REANNOTATION</scope>
    <source>
        <strain evidence="4">cv. Nipponbare</strain>
    </source>
</reference>
<dbReference type="InterPro" id="IPR036397">
    <property type="entry name" value="RNaseH_sf"/>
</dbReference>
<dbReference type="SUPFAM" id="SSF53098">
    <property type="entry name" value="Ribonuclease H-like"/>
    <property type="match status" value="1"/>
</dbReference>
<name>Q6MWL2_ORYSJ</name>
<evidence type="ECO:0000313" key="3">
    <source>
        <dbReference type="EMBL" id="CAE75879.1"/>
    </source>
</evidence>
<dbReference type="InterPro" id="IPR005162">
    <property type="entry name" value="Retrotrans_gag_dom"/>
</dbReference>
<dbReference type="Proteomes" id="UP000000763">
    <property type="component" value="Chromosome 4"/>
</dbReference>
<feature type="domain" description="RNase H type-1" evidence="2">
    <location>
        <begin position="547"/>
        <end position="643"/>
    </location>
</feature>
<dbReference type="InterPro" id="IPR002156">
    <property type="entry name" value="RNaseH_domain"/>
</dbReference>
<reference evidence="4" key="1">
    <citation type="journal article" date="2005" name="Nature">
        <title>The map-based sequence of the rice genome.</title>
        <authorList>
            <consortium name="International rice genome sequencing project (IRGSP)"/>
            <person name="Matsumoto T."/>
            <person name="Wu J."/>
            <person name="Kanamori H."/>
            <person name="Katayose Y."/>
            <person name="Fujisawa M."/>
            <person name="Namiki N."/>
            <person name="Mizuno H."/>
            <person name="Yamamoto K."/>
            <person name="Antonio B.A."/>
            <person name="Baba T."/>
            <person name="Sakata K."/>
            <person name="Nagamura Y."/>
            <person name="Aoki H."/>
            <person name="Arikawa K."/>
            <person name="Arita K."/>
            <person name="Bito T."/>
            <person name="Chiden Y."/>
            <person name="Fujitsuka N."/>
            <person name="Fukunaka R."/>
            <person name="Hamada M."/>
            <person name="Harada C."/>
            <person name="Hayashi A."/>
            <person name="Hijishita S."/>
            <person name="Honda M."/>
            <person name="Hosokawa S."/>
            <person name="Ichikawa Y."/>
            <person name="Idonuma A."/>
            <person name="Iijima M."/>
            <person name="Ikeda M."/>
            <person name="Ikeno M."/>
            <person name="Ito K."/>
            <person name="Ito S."/>
            <person name="Ito T."/>
            <person name="Ito Y."/>
            <person name="Ito Y."/>
            <person name="Iwabuchi A."/>
            <person name="Kamiya K."/>
            <person name="Karasawa W."/>
            <person name="Kurita K."/>
            <person name="Katagiri S."/>
            <person name="Kikuta A."/>
            <person name="Kobayashi H."/>
            <person name="Kobayashi N."/>
            <person name="Machita K."/>
            <person name="Maehara T."/>
            <person name="Masukawa M."/>
            <person name="Mizubayashi T."/>
            <person name="Mukai Y."/>
            <person name="Nagasaki H."/>
            <person name="Nagata Y."/>
            <person name="Naito S."/>
            <person name="Nakashima M."/>
            <person name="Nakama Y."/>
            <person name="Nakamichi Y."/>
            <person name="Nakamura M."/>
            <person name="Meguro A."/>
            <person name="Negishi M."/>
            <person name="Ohta I."/>
            <person name="Ohta T."/>
            <person name="Okamoto M."/>
            <person name="Ono N."/>
            <person name="Saji S."/>
            <person name="Sakaguchi M."/>
            <person name="Sakai K."/>
            <person name="Shibata M."/>
            <person name="Shimokawa T."/>
            <person name="Song J."/>
            <person name="Takazaki Y."/>
            <person name="Terasawa K."/>
            <person name="Tsugane M."/>
            <person name="Tsuji K."/>
            <person name="Ueda S."/>
            <person name="Waki K."/>
            <person name="Yamagata H."/>
            <person name="Yamamoto M."/>
            <person name="Yamamoto S."/>
            <person name="Yamane H."/>
            <person name="Yoshiki S."/>
            <person name="Yoshihara R."/>
            <person name="Yukawa K."/>
            <person name="Zhong H."/>
            <person name="Yano M."/>
            <person name="Yuan Q."/>
            <person name="Ouyang S."/>
            <person name="Liu J."/>
            <person name="Jones K.M."/>
            <person name="Gansberger K."/>
            <person name="Moffat K."/>
            <person name="Hill J."/>
            <person name="Bera J."/>
            <person name="Fadrosh D."/>
            <person name="Jin S."/>
            <person name="Johri S."/>
            <person name="Kim M."/>
            <person name="Overton L."/>
            <person name="Reardon M."/>
            <person name="Tsitrin T."/>
            <person name="Vuong H."/>
            <person name="Weaver B."/>
            <person name="Ciecko A."/>
            <person name="Tallon L."/>
            <person name="Jackson J."/>
            <person name="Pai G."/>
            <person name="Aken S.V."/>
            <person name="Utterback T."/>
            <person name="Reidmuller S."/>
            <person name="Feldblyum T."/>
            <person name="Hsiao J."/>
            <person name="Zismann V."/>
            <person name="Iobst S."/>
            <person name="de Vazeille A.R."/>
            <person name="Buell C.R."/>
            <person name="Ying K."/>
            <person name="Li Y."/>
            <person name="Lu T."/>
            <person name="Huang Y."/>
            <person name="Zhao Q."/>
            <person name="Feng Q."/>
            <person name="Zhang L."/>
            <person name="Zhu J."/>
            <person name="Weng Q."/>
            <person name="Mu J."/>
            <person name="Lu Y."/>
            <person name="Fan D."/>
            <person name="Liu Y."/>
            <person name="Guan J."/>
            <person name="Zhang Y."/>
            <person name="Yu S."/>
            <person name="Liu X."/>
            <person name="Zhang Y."/>
            <person name="Hong G."/>
            <person name="Han B."/>
            <person name="Choisne N."/>
            <person name="Demange N."/>
            <person name="Orjeda G."/>
            <person name="Samain S."/>
            <person name="Cattolico L."/>
            <person name="Pelletier E."/>
            <person name="Couloux A."/>
            <person name="Segurens B."/>
            <person name="Wincker P."/>
            <person name="D'Hont A."/>
            <person name="Scarpelli C."/>
            <person name="Weissenbach J."/>
            <person name="Salanoubat M."/>
            <person name="Quetier F."/>
            <person name="Yu Y."/>
            <person name="Kim H.R."/>
            <person name="Rambo T."/>
            <person name="Currie J."/>
            <person name="Collura K."/>
            <person name="Luo M."/>
            <person name="Yang T."/>
            <person name="Ammiraju J.S.S."/>
            <person name="Engler F."/>
            <person name="Soderlund C."/>
            <person name="Wing R.A."/>
            <person name="Palmer L.E."/>
            <person name="de la Bastide M."/>
            <person name="Spiegel L."/>
            <person name="Nascimento L."/>
            <person name="Zutavern T."/>
            <person name="O'Shaughnessy A."/>
            <person name="Dike S."/>
            <person name="Dedhia N."/>
            <person name="Preston R."/>
            <person name="Balija V."/>
            <person name="McCombie W.R."/>
            <person name="Chow T."/>
            <person name="Chen H."/>
            <person name="Chung M."/>
            <person name="Chen C."/>
            <person name="Shaw J."/>
            <person name="Wu H."/>
            <person name="Hsiao K."/>
            <person name="Chao Y."/>
            <person name="Chu M."/>
            <person name="Cheng C."/>
            <person name="Hour A."/>
            <person name="Lee P."/>
            <person name="Lin S."/>
            <person name="Lin Y."/>
            <person name="Liou J."/>
            <person name="Liu S."/>
            <person name="Hsing Y."/>
            <person name="Raghuvanshi S."/>
            <person name="Mohanty A."/>
            <person name="Bharti A.K."/>
            <person name="Gaur A."/>
            <person name="Gupta V."/>
            <person name="Kumar D."/>
            <person name="Ravi V."/>
            <person name="Vij S."/>
            <person name="Kapur A."/>
            <person name="Khurana P."/>
            <person name="Khurana P."/>
            <person name="Khurana J.P."/>
            <person name="Tyagi A.K."/>
            <person name="Gaikwad K."/>
            <person name="Singh A."/>
            <person name="Dalal V."/>
            <person name="Srivastava S."/>
            <person name="Dixit A."/>
            <person name="Pal A.K."/>
            <person name="Ghazi I.A."/>
            <person name="Yadav M."/>
            <person name="Pandit A."/>
            <person name="Bhargava A."/>
            <person name="Sureshbabu K."/>
            <person name="Batra K."/>
            <person name="Sharma T.R."/>
            <person name="Mohapatra T."/>
            <person name="Singh N.K."/>
            <person name="Messing J."/>
            <person name="Nelson A.B."/>
            <person name="Fuks G."/>
            <person name="Kavchok S."/>
            <person name="Keizer G."/>
            <person name="Linton E."/>
            <person name="Llaca V."/>
            <person name="Song R."/>
            <person name="Tanyolac B."/>
            <person name="Young S."/>
            <person name="Ho-Il K."/>
            <person name="Hahn J.H."/>
            <person name="Sangsakoo G."/>
            <person name="Vanavichit A."/>
            <person name="de Mattos Luiz.A.T."/>
            <person name="Zimmer P.D."/>
            <person name="Malone G."/>
            <person name="Dellagostin O."/>
            <person name="de Oliveira A.C."/>
            <person name="Bevan M."/>
            <person name="Bancroft I."/>
            <person name="Minx P."/>
            <person name="Cordum H."/>
            <person name="Wilson R."/>
            <person name="Cheng Z."/>
            <person name="Jin W."/>
            <person name="Jiang J."/>
            <person name="Leong S.A."/>
            <person name="Iwama H."/>
            <person name="Gojobori T."/>
            <person name="Itoh T."/>
            <person name="Niimura Y."/>
            <person name="Fujii Y."/>
            <person name="Habara T."/>
            <person name="Sakai H."/>
            <person name="Sato Y."/>
            <person name="Wilson G."/>
            <person name="Kumar K."/>
            <person name="McCouch S."/>
            <person name="Juretic N."/>
            <person name="Hoen D."/>
            <person name="Wright S."/>
            <person name="Bruskiewich R."/>
            <person name="Bureau T."/>
            <person name="Miyao A."/>
            <person name="Hirochika H."/>
            <person name="Nishikawa T."/>
            <person name="Kadowaki K."/>
            <person name="Sugiura M."/>
            <person name="Burr B."/>
            <person name="Sasaki T."/>
        </authorList>
    </citation>
    <scope>NUCLEOTIDE SEQUENCE [LARGE SCALE GENOMIC DNA]</scope>
    <source>
        <strain evidence="4">cv. Nipponbare</strain>
    </source>
</reference>
<dbReference type="GO" id="GO:0004523">
    <property type="term" value="F:RNA-DNA hybrid ribonuclease activity"/>
    <property type="evidence" value="ECO:0007669"/>
    <property type="project" value="InterPro"/>
</dbReference>